<dbReference type="PANTHER" id="PTHR30346">
    <property type="entry name" value="TRANSCRIPTIONAL DUAL REGULATOR HCAR-RELATED"/>
    <property type="match status" value="1"/>
</dbReference>
<name>A0A1V9AA44_SACPI</name>
<keyword evidence="4" id="KW-0804">Transcription</keyword>
<sequence length="285" mass="30453">MRLYISQPSLSHQIRKLEQTLETPLFVRSSRRVQLTAAGRTLAHEAPRALAALERATRLTRLAGSGIATTIRLGYTPVANFGTLTALLNALQEDHPGVTVDAREVFSAEIPERLRAGELDIGLALSPRPLDGIGGEILRQEPVSALLSTRHRLATGPAIPVRALRDATLLLFPRKLAPAYYDGIVAACHEAGFSPEIRAFEDPPVNAMLARLSGGREIGLAPTAFAEHAAKASTSVVRRAVVEPPIMAELSVLWPADDPSPAVAGVLATARRCAQRNGWLSGPSP</sequence>
<reference evidence="6 7" key="1">
    <citation type="submission" date="2017-02" db="EMBL/GenBank/DDBJ databases">
        <title>Draft genome of Saccharomonospora sp. 154.</title>
        <authorList>
            <person name="Alonso-Carmona G.S."/>
            <person name="De La Haba R."/>
            <person name="Vera-Gargallo B."/>
            <person name="Sandoval-Trujillo A.H."/>
            <person name="Ramirez-Duran N."/>
            <person name="Ventosa A."/>
        </authorList>
    </citation>
    <scope>NUCLEOTIDE SEQUENCE [LARGE SCALE GENOMIC DNA]</scope>
    <source>
        <strain evidence="6 7">LRS4.154</strain>
    </source>
</reference>
<dbReference type="Proteomes" id="UP000192591">
    <property type="component" value="Unassembled WGS sequence"/>
</dbReference>
<dbReference type="Gene3D" id="3.40.190.10">
    <property type="entry name" value="Periplasmic binding protein-like II"/>
    <property type="match status" value="2"/>
</dbReference>
<evidence type="ECO:0000256" key="3">
    <source>
        <dbReference type="ARBA" id="ARBA00023125"/>
    </source>
</evidence>
<dbReference type="InterPro" id="IPR000847">
    <property type="entry name" value="LysR_HTH_N"/>
</dbReference>
<dbReference type="Pfam" id="PF00126">
    <property type="entry name" value="HTH_1"/>
    <property type="match status" value="1"/>
</dbReference>
<dbReference type="Gene3D" id="1.10.10.10">
    <property type="entry name" value="Winged helix-like DNA-binding domain superfamily/Winged helix DNA-binding domain"/>
    <property type="match status" value="1"/>
</dbReference>
<dbReference type="Pfam" id="PF03466">
    <property type="entry name" value="LysR_substrate"/>
    <property type="match status" value="1"/>
</dbReference>
<dbReference type="SUPFAM" id="SSF46785">
    <property type="entry name" value="Winged helix' DNA-binding domain"/>
    <property type="match status" value="1"/>
</dbReference>
<evidence type="ECO:0000256" key="2">
    <source>
        <dbReference type="ARBA" id="ARBA00023015"/>
    </source>
</evidence>
<keyword evidence="3" id="KW-0238">DNA-binding</keyword>
<protein>
    <recommendedName>
        <fullName evidence="5">HTH lysR-type domain-containing protein</fullName>
    </recommendedName>
</protein>
<comment type="similarity">
    <text evidence="1">Belongs to the LysR transcriptional regulatory family.</text>
</comment>
<dbReference type="AlphaFoldDB" id="A0A1V9AA44"/>
<evidence type="ECO:0000313" key="7">
    <source>
        <dbReference type="Proteomes" id="UP000192591"/>
    </source>
</evidence>
<dbReference type="InterPro" id="IPR005119">
    <property type="entry name" value="LysR_subst-bd"/>
</dbReference>
<dbReference type="GO" id="GO:0003700">
    <property type="term" value="F:DNA-binding transcription factor activity"/>
    <property type="evidence" value="ECO:0007669"/>
    <property type="project" value="InterPro"/>
</dbReference>
<evidence type="ECO:0000313" key="6">
    <source>
        <dbReference type="EMBL" id="OQO93896.1"/>
    </source>
</evidence>
<feature type="domain" description="HTH lysR-type" evidence="5">
    <location>
        <begin position="1"/>
        <end position="36"/>
    </location>
</feature>
<dbReference type="InterPro" id="IPR036388">
    <property type="entry name" value="WH-like_DNA-bd_sf"/>
</dbReference>
<dbReference type="STRING" id="1962155.B1813_05110"/>
<dbReference type="EMBL" id="MWIH01000003">
    <property type="protein sequence ID" value="OQO93896.1"/>
    <property type="molecule type" value="Genomic_DNA"/>
</dbReference>
<gene>
    <name evidence="6" type="ORF">B1813_05110</name>
</gene>
<evidence type="ECO:0000256" key="4">
    <source>
        <dbReference type="ARBA" id="ARBA00023163"/>
    </source>
</evidence>
<accession>A0A1V9AA44</accession>
<evidence type="ECO:0000259" key="5">
    <source>
        <dbReference type="PROSITE" id="PS50931"/>
    </source>
</evidence>
<comment type="caution">
    <text evidence="6">The sequence shown here is derived from an EMBL/GenBank/DDBJ whole genome shotgun (WGS) entry which is preliminary data.</text>
</comment>
<keyword evidence="7" id="KW-1185">Reference proteome</keyword>
<proteinExistence type="inferred from homology"/>
<dbReference type="InterPro" id="IPR036390">
    <property type="entry name" value="WH_DNA-bd_sf"/>
</dbReference>
<dbReference type="GO" id="GO:0003677">
    <property type="term" value="F:DNA binding"/>
    <property type="evidence" value="ECO:0007669"/>
    <property type="project" value="UniProtKB-KW"/>
</dbReference>
<keyword evidence="2" id="KW-0805">Transcription regulation</keyword>
<organism evidence="6 7">
    <name type="scientific">Saccharomonospora piscinae</name>
    <dbReference type="NCBI Taxonomy" id="687388"/>
    <lineage>
        <taxon>Bacteria</taxon>
        <taxon>Bacillati</taxon>
        <taxon>Actinomycetota</taxon>
        <taxon>Actinomycetes</taxon>
        <taxon>Pseudonocardiales</taxon>
        <taxon>Pseudonocardiaceae</taxon>
        <taxon>Saccharomonospora</taxon>
    </lineage>
</organism>
<dbReference type="CDD" id="cd08414">
    <property type="entry name" value="PBP2_LTTR_aromatics_like"/>
    <property type="match status" value="1"/>
</dbReference>
<dbReference type="GO" id="GO:0032993">
    <property type="term" value="C:protein-DNA complex"/>
    <property type="evidence" value="ECO:0007669"/>
    <property type="project" value="TreeGrafter"/>
</dbReference>
<dbReference type="PROSITE" id="PS50931">
    <property type="entry name" value="HTH_LYSR"/>
    <property type="match status" value="1"/>
</dbReference>
<evidence type="ECO:0000256" key="1">
    <source>
        <dbReference type="ARBA" id="ARBA00009437"/>
    </source>
</evidence>
<dbReference type="SUPFAM" id="SSF53850">
    <property type="entry name" value="Periplasmic binding protein-like II"/>
    <property type="match status" value="1"/>
</dbReference>
<dbReference type="PANTHER" id="PTHR30346:SF17">
    <property type="entry name" value="LYSR FAMILY TRANSCRIPTIONAL REGULATOR"/>
    <property type="match status" value="1"/>
</dbReference>